<organism evidence="2 3">
    <name type="scientific">Trichinella pseudospiralis</name>
    <name type="common">Parasitic roundworm</name>
    <dbReference type="NCBI Taxonomy" id="6337"/>
    <lineage>
        <taxon>Eukaryota</taxon>
        <taxon>Metazoa</taxon>
        <taxon>Ecdysozoa</taxon>
        <taxon>Nematoda</taxon>
        <taxon>Enoplea</taxon>
        <taxon>Dorylaimia</taxon>
        <taxon>Trichinellida</taxon>
        <taxon>Trichinellidae</taxon>
        <taxon>Trichinella</taxon>
    </lineage>
</organism>
<feature type="compositionally biased region" description="Low complexity" evidence="1">
    <location>
        <begin position="115"/>
        <end position="126"/>
    </location>
</feature>
<feature type="compositionally biased region" description="Polar residues" evidence="1">
    <location>
        <begin position="193"/>
        <end position="203"/>
    </location>
</feature>
<dbReference type="AlphaFoldDB" id="A0A0V0XWQ0"/>
<feature type="region of interest" description="Disordered" evidence="1">
    <location>
        <begin position="109"/>
        <end position="167"/>
    </location>
</feature>
<accession>A0A0V0XWQ0</accession>
<dbReference type="Proteomes" id="UP000054815">
    <property type="component" value="Unassembled WGS sequence"/>
</dbReference>
<reference evidence="2 3" key="1">
    <citation type="submission" date="2015-01" db="EMBL/GenBank/DDBJ databases">
        <title>Evolution of Trichinella species and genotypes.</title>
        <authorList>
            <person name="Korhonen P.K."/>
            <person name="Edoardo P."/>
            <person name="Giuseppe L.R."/>
            <person name="Gasser R.B."/>
        </authorList>
    </citation>
    <scope>NUCLEOTIDE SEQUENCE [LARGE SCALE GENOMIC DNA]</scope>
    <source>
        <strain evidence="2">ISS141</strain>
    </source>
</reference>
<evidence type="ECO:0000313" key="2">
    <source>
        <dbReference type="EMBL" id="KRX92488.1"/>
    </source>
</evidence>
<sequence length="222" mass="24260">MGRCTCQLVDKAFNVRQKKTGDANCPIDSAPIKADGELKKHVWEQAIDLAPAAFACSIHRYNLTAANCSCHEAGRHQIQPSSGHQVTAVQMEKVDKQEQAGQHKLEKLSLHPSVQQQSGKQQAAGSEANNQSRVHTQAYDNDDNDNDNDNDNDVGQSSDEKLKQLESSRYVLECPDCVGQWSRSKTGGAGDQPGQTRPNQTKAKQSRAEQARGVRPNNATPT</sequence>
<proteinExistence type="predicted"/>
<evidence type="ECO:0000256" key="1">
    <source>
        <dbReference type="SAM" id="MobiDB-lite"/>
    </source>
</evidence>
<feature type="region of interest" description="Disordered" evidence="1">
    <location>
        <begin position="179"/>
        <end position="222"/>
    </location>
</feature>
<feature type="compositionally biased region" description="Acidic residues" evidence="1">
    <location>
        <begin position="140"/>
        <end position="152"/>
    </location>
</feature>
<comment type="caution">
    <text evidence="2">The sequence shown here is derived from an EMBL/GenBank/DDBJ whole genome shotgun (WGS) entry which is preliminary data.</text>
</comment>
<dbReference type="EMBL" id="JYDU01000110">
    <property type="protein sequence ID" value="KRX92488.1"/>
    <property type="molecule type" value="Genomic_DNA"/>
</dbReference>
<name>A0A0V0XWQ0_TRIPS</name>
<evidence type="ECO:0000313" key="3">
    <source>
        <dbReference type="Proteomes" id="UP000054815"/>
    </source>
</evidence>
<protein>
    <submittedName>
        <fullName evidence="2">Uncharacterized protein</fullName>
    </submittedName>
</protein>
<gene>
    <name evidence="2" type="ORF">T4E_1410</name>
</gene>
<feature type="compositionally biased region" description="Polar residues" evidence="1">
    <location>
        <begin position="127"/>
        <end position="139"/>
    </location>
</feature>